<comment type="caution">
    <text evidence="1">The sequence shown here is derived from an EMBL/GenBank/DDBJ whole genome shotgun (WGS) entry which is preliminary data.</text>
</comment>
<sequence>VPGQAQRTASVSLEALTNAHFALADDVQSVIDKLNEVIEFINTETDVGYFRKLTITDELNIPSE</sequence>
<reference evidence="1" key="1">
    <citation type="journal article" date="2015" name="Nature">
        <title>Complex archaea that bridge the gap between prokaryotes and eukaryotes.</title>
        <authorList>
            <person name="Spang A."/>
            <person name="Saw J.H."/>
            <person name="Jorgensen S.L."/>
            <person name="Zaremba-Niedzwiedzka K."/>
            <person name="Martijn J."/>
            <person name="Lind A.E."/>
            <person name="van Eijk R."/>
            <person name="Schleper C."/>
            <person name="Guy L."/>
            <person name="Ettema T.J."/>
        </authorList>
    </citation>
    <scope>NUCLEOTIDE SEQUENCE</scope>
</reference>
<proteinExistence type="predicted"/>
<dbReference type="EMBL" id="LAZR01009767">
    <property type="protein sequence ID" value="KKM70705.1"/>
    <property type="molecule type" value="Genomic_DNA"/>
</dbReference>
<protein>
    <submittedName>
        <fullName evidence="1">Uncharacterized protein</fullName>
    </submittedName>
</protein>
<dbReference type="AlphaFoldDB" id="A0A0F9M206"/>
<accession>A0A0F9M206</accession>
<gene>
    <name evidence="1" type="ORF">LCGC14_1438110</name>
</gene>
<name>A0A0F9M206_9ZZZZ</name>
<organism evidence="1">
    <name type="scientific">marine sediment metagenome</name>
    <dbReference type="NCBI Taxonomy" id="412755"/>
    <lineage>
        <taxon>unclassified sequences</taxon>
        <taxon>metagenomes</taxon>
        <taxon>ecological metagenomes</taxon>
    </lineage>
</organism>
<feature type="non-terminal residue" evidence="1">
    <location>
        <position position="1"/>
    </location>
</feature>
<evidence type="ECO:0000313" key="1">
    <source>
        <dbReference type="EMBL" id="KKM70705.1"/>
    </source>
</evidence>